<dbReference type="InterPro" id="IPR000223">
    <property type="entry name" value="Pept_S26A_signal_pept_1"/>
</dbReference>
<dbReference type="AlphaFoldDB" id="A0A498ILM3"/>
<evidence type="ECO:0000256" key="2">
    <source>
        <dbReference type="ARBA" id="ARBA00022792"/>
    </source>
</evidence>
<dbReference type="PRINTS" id="PR00727">
    <property type="entry name" value="LEADERPTASE"/>
</dbReference>
<keyword evidence="3" id="KW-0378">Hydrolase</keyword>
<accession>A0A498ILM3</accession>
<comment type="function">
    <text evidence="7">Catalyzes the removal of transit peptides required for the targeting of proteins from the mitochondrial matrix, across the inner membrane, into the inter-membrane space.</text>
</comment>
<evidence type="ECO:0000256" key="9">
    <source>
        <dbReference type="PIRSR" id="PIRSR600223-1"/>
    </source>
</evidence>
<evidence type="ECO:0000313" key="11">
    <source>
        <dbReference type="EMBL" id="RXH84100.1"/>
    </source>
</evidence>
<evidence type="ECO:0000256" key="7">
    <source>
        <dbReference type="ARBA" id="ARBA00054895"/>
    </source>
</evidence>
<evidence type="ECO:0000313" key="12">
    <source>
        <dbReference type="Proteomes" id="UP000290289"/>
    </source>
</evidence>
<sequence length="186" mass="20646">MRLLGYLGQWRSVAKEAMDLSVTVAKFMGLLHITDAYLCSSTLVRHSSNPITPSLSQFPYSKCAVVYGPSMLPTLNISGDVLLSEHVSHRIGKVGPGDLVLVRSPTDPRKIVTKRVLGMQGDKVTYFVDPKHSDRLHTTVVPKGHVWIQGDNIYSSFDSRTYGPIPYGLIQGKVFCRMIDTRSEKP</sequence>
<keyword evidence="2" id="KW-0999">Mitochondrion inner membrane</keyword>
<dbReference type="FunFam" id="2.10.109.10:FF:000014">
    <property type="entry name" value="Inner membrane protease subunit 1"/>
    <property type="match status" value="1"/>
</dbReference>
<evidence type="ECO:0000256" key="1">
    <source>
        <dbReference type="ARBA" id="ARBA00004273"/>
    </source>
</evidence>
<feature type="domain" description="Peptidase S26" evidence="10">
    <location>
        <begin position="64"/>
        <end position="126"/>
    </location>
</feature>
<evidence type="ECO:0000259" key="10">
    <source>
        <dbReference type="Pfam" id="PF10502"/>
    </source>
</evidence>
<dbReference type="Gene3D" id="2.10.109.10">
    <property type="entry name" value="Umud Fragment, subunit A"/>
    <property type="match status" value="1"/>
</dbReference>
<reference evidence="11 12" key="1">
    <citation type="submission" date="2018-10" db="EMBL/GenBank/DDBJ databases">
        <title>A high-quality apple genome assembly.</title>
        <authorList>
            <person name="Hu J."/>
        </authorList>
    </citation>
    <scope>NUCLEOTIDE SEQUENCE [LARGE SCALE GENOMIC DNA]</scope>
    <source>
        <strain evidence="12">cv. HFTH1</strain>
        <tissue evidence="11">Young leaf</tissue>
    </source>
</reference>
<evidence type="ECO:0000256" key="6">
    <source>
        <dbReference type="ARBA" id="ARBA00038445"/>
    </source>
</evidence>
<dbReference type="GO" id="GO:0042720">
    <property type="term" value="C:mitochondrial inner membrane peptidase complex"/>
    <property type="evidence" value="ECO:0007669"/>
    <property type="project" value="TreeGrafter"/>
</dbReference>
<evidence type="ECO:0000256" key="4">
    <source>
        <dbReference type="ARBA" id="ARBA00023128"/>
    </source>
</evidence>
<comment type="caution">
    <text evidence="11">The sequence shown here is derived from an EMBL/GenBank/DDBJ whole genome shotgun (WGS) entry which is preliminary data.</text>
</comment>
<comment type="subunit">
    <text evidence="8">Heterodimer of 2 subunits, IMP1A/B and IMP12.</text>
</comment>
<dbReference type="PANTHER" id="PTHR12383:SF16">
    <property type="entry name" value="MITOCHONDRIAL INNER MEMBRANE PROTEASE SUBUNIT 1"/>
    <property type="match status" value="1"/>
</dbReference>
<evidence type="ECO:0000256" key="3">
    <source>
        <dbReference type="ARBA" id="ARBA00022801"/>
    </source>
</evidence>
<feature type="active site" evidence="9">
    <location>
        <position position="70"/>
    </location>
</feature>
<dbReference type="InterPro" id="IPR052064">
    <property type="entry name" value="Mito_IMP1_subunit"/>
</dbReference>
<comment type="similarity">
    <text evidence="6">Belongs to the peptidase S26 family. IMP1 subfamily.</text>
</comment>
<dbReference type="GO" id="GO:0004252">
    <property type="term" value="F:serine-type endopeptidase activity"/>
    <property type="evidence" value="ECO:0007669"/>
    <property type="project" value="InterPro"/>
</dbReference>
<dbReference type="STRING" id="3750.A0A498ILM3"/>
<keyword evidence="4" id="KW-0496">Mitochondrion</keyword>
<gene>
    <name evidence="11" type="ORF">DVH24_026999</name>
</gene>
<keyword evidence="12" id="KW-1185">Reference proteome</keyword>
<dbReference type="CDD" id="cd06530">
    <property type="entry name" value="S26_SPase_I"/>
    <property type="match status" value="1"/>
</dbReference>
<dbReference type="GO" id="GO:0006627">
    <property type="term" value="P:protein processing involved in protein targeting to mitochondrion"/>
    <property type="evidence" value="ECO:0007669"/>
    <property type="project" value="TreeGrafter"/>
</dbReference>
<evidence type="ECO:0000256" key="5">
    <source>
        <dbReference type="ARBA" id="ARBA00023136"/>
    </source>
</evidence>
<dbReference type="InterPro" id="IPR036286">
    <property type="entry name" value="LexA/Signal_pep-like_sf"/>
</dbReference>
<comment type="subcellular location">
    <subcellularLocation>
        <location evidence="1">Mitochondrion inner membrane</location>
    </subcellularLocation>
</comment>
<dbReference type="SUPFAM" id="SSF51306">
    <property type="entry name" value="LexA/Signal peptidase"/>
    <property type="match status" value="1"/>
</dbReference>
<keyword evidence="5" id="KW-0472">Membrane</keyword>
<dbReference type="PANTHER" id="PTHR12383">
    <property type="entry name" value="PROTEASE FAMILY S26 MITOCHONDRIAL INNER MEMBRANE PROTEASE-RELATED"/>
    <property type="match status" value="1"/>
</dbReference>
<name>A0A498ILM3_MALDO</name>
<proteinExistence type="inferred from homology"/>
<dbReference type="EMBL" id="RDQH01000337">
    <property type="protein sequence ID" value="RXH84100.1"/>
    <property type="molecule type" value="Genomic_DNA"/>
</dbReference>
<dbReference type="GO" id="GO:0006465">
    <property type="term" value="P:signal peptide processing"/>
    <property type="evidence" value="ECO:0007669"/>
    <property type="project" value="InterPro"/>
</dbReference>
<dbReference type="Proteomes" id="UP000290289">
    <property type="component" value="Chromosome 11"/>
</dbReference>
<feature type="active site" evidence="9">
    <location>
        <position position="114"/>
    </location>
</feature>
<dbReference type="InterPro" id="IPR019533">
    <property type="entry name" value="Peptidase_S26"/>
</dbReference>
<dbReference type="Pfam" id="PF10502">
    <property type="entry name" value="Peptidase_S26"/>
    <property type="match status" value="2"/>
</dbReference>
<evidence type="ECO:0000256" key="8">
    <source>
        <dbReference type="ARBA" id="ARBA00064368"/>
    </source>
</evidence>
<organism evidence="11 12">
    <name type="scientific">Malus domestica</name>
    <name type="common">Apple</name>
    <name type="synonym">Pyrus malus</name>
    <dbReference type="NCBI Taxonomy" id="3750"/>
    <lineage>
        <taxon>Eukaryota</taxon>
        <taxon>Viridiplantae</taxon>
        <taxon>Streptophyta</taxon>
        <taxon>Embryophyta</taxon>
        <taxon>Tracheophyta</taxon>
        <taxon>Spermatophyta</taxon>
        <taxon>Magnoliopsida</taxon>
        <taxon>eudicotyledons</taxon>
        <taxon>Gunneridae</taxon>
        <taxon>Pentapetalae</taxon>
        <taxon>rosids</taxon>
        <taxon>fabids</taxon>
        <taxon>Rosales</taxon>
        <taxon>Rosaceae</taxon>
        <taxon>Amygdaloideae</taxon>
        <taxon>Maleae</taxon>
        <taxon>Malus</taxon>
    </lineage>
</organism>
<protein>
    <recommendedName>
        <fullName evidence="10">Peptidase S26 domain-containing protein</fullName>
    </recommendedName>
</protein>
<feature type="domain" description="Peptidase S26" evidence="10">
    <location>
        <begin position="138"/>
        <end position="178"/>
    </location>
</feature>